<accession>A0A0N4VRG5</accession>
<name>A0A0N4VRG5_ENTVE</name>
<proteinExistence type="predicted"/>
<organism evidence="3">
    <name type="scientific">Enterobius vermicularis</name>
    <name type="common">Human pinworm</name>
    <dbReference type="NCBI Taxonomy" id="51028"/>
    <lineage>
        <taxon>Eukaryota</taxon>
        <taxon>Metazoa</taxon>
        <taxon>Ecdysozoa</taxon>
        <taxon>Nematoda</taxon>
        <taxon>Chromadorea</taxon>
        <taxon>Rhabditida</taxon>
        <taxon>Spirurina</taxon>
        <taxon>Oxyuridomorpha</taxon>
        <taxon>Oxyuroidea</taxon>
        <taxon>Oxyuridae</taxon>
        <taxon>Enterobius</taxon>
    </lineage>
</organism>
<evidence type="ECO:0000313" key="1">
    <source>
        <dbReference type="EMBL" id="VDD98010.1"/>
    </source>
</evidence>
<evidence type="ECO:0000313" key="2">
    <source>
        <dbReference type="Proteomes" id="UP000274131"/>
    </source>
</evidence>
<protein>
    <submittedName>
        <fullName evidence="1 3">Uncharacterized protein</fullName>
    </submittedName>
</protein>
<dbReference type="AlphaFoldDB" id="A0A0N4VRG5"/>
<sequence length="86" mass="9339">MDFLAGKLERGVEAEEDELSWKTALMTTTGKTSLMVEKMKVKLELRGGKAKGVGRTEENGGETIEITENGVLKSRVINGNPVETLS</sequence>
<dbReference type="WBParaSite" id="EVEC_0001363401-mRNA-1">
    <property type="protein sequence ID" value="EVEC_0001363401-mRNA-1"/>
    <property type="gene ID" value="EVEC_0001363401"/>
</dbReference>
<dbReference type="Proteomes" id="UP000274131">
    <property type="component" value="Unassembled WGS sequence"/>
</dbReference>
<evidence type="ECO:0000313" key="3">
    <source>
        <dbReference type="WBParaSite" id="EVEC_0001363401-mRNA-1"/>
    </source>
</evidence>
<dbReference type="EMBL" id="UXUI01016766">
    <property type="protein sequence ID" value="VDD98010.1"/>
    <property type="molecule type" value="Genomic_DNA"/>
</dbReference>
<keyword evidence="2" id="KW-1185">Reference proteome</keyword>
<reference evidence="3" key="1">
    <citation type="submission" date="2017-02" db="UniProtKB">
        <authorList>
            <consortium name="WormBaseParasite"/>
        </authorList>
    </citation>
    <scope>IDENTIFICATION</scope>
</reference>
<reference evidence="1 2" key="2">
    <citation type="submission" date="2018-10" db="EMBL/GenBank/DDBJ databases">
        <authorList>
            <consortium name="Pathogen Informatics"/>
        </authorList>
    </citation>
    <scope>NUCLEOTIDE SEQUENCE [LARGE SCALE GENOMIC DNA]</scope>
</reference>
<gene>
    <name evidence="1" type="ORF">EVEC_LOCUS12761</name>
</gene>